<dbReference type="STRING" id="192904.SAMN04488514_101236"/>
<gene>
    <name evidence="2" type="ORF">SAMN04488514_101236</name>
</gene>
<sequence length="159" mass="18124">MQVAAALLQDVRPFLIKGVAVLMGICYLLAPMHRQMGIVLHSVSHFLEMPGHVMSHAAVSNHDSFTKHQHEAHEKLVNVHKHQVIDFLDSIFKASNHEGEPQDALTTQIKIDKHFIISKYTIAERCVLKLRTSFSKVACEYSEGYYRQLYNPPRIYSLA</sequence>
<dbReference type="EMBL" id="FNGV01000001">
    <property type="protein sequence ID" value="SDL27462.1"/>
    <property type="molecule type" value="Genomic_DNA"/>
</dbReference>
<accession>A0A1G9IQL9</accession>
<dbReference type="Proteomes" id="UP000199440">
    <property type="component" value="Unassembled WGS sequence"/>
</dbReference>
<evidence type="ECO:0000256" key="1">
    <source>
        <dbReference type="SAM" id="Phobius"/>
    </source>
</evidence>
<dbReference type="RefSeq" id="WP_089884455.1">
    <property type="nucleotide sequence ID" value="NZ_FNGV01000001.1"/>
</dbReference>
<evidence type="ECO:0000313" key="2">
    <source>
        <dbReference type="EMBL" id="SDL27462.1"/>
    </source>
</evidence>
<organism evidence="2 3">
    <name type="scientific">Kriegella aquimaris</name>
    <dbReference type="NCBI Taxonomy" id="192904"/>
    <lineage>
        <taxon>Bacteria</taxon>
        <taxon>Pseudomonadati</taxon>
        <taxon>Bacteroidota</taxon>
        <taxon>Flavobacteriia</taxon>
        <taxon>Flavobacteriales</taxon>
        <taxon>Flavobacteriaceae</taxon>
        <taxon>Kriegella</taxon>
    </lineage>
</organism>
<feature type="transmembrane region" description="Helical" evidence="1">
    <location>
        <begin position="14"/>
        <end position="30"/>
    </location>
</feature>
<dbReference type="AlphaFoldDB" id="A0A1G9IQL9"/>
<dbReference type="OrthoDB" id="1452807at2"/>
<reference evidence="2 3" key="1">
    <citation type="submission" date="2016-10" db="EMBL/GenBank/DDBJ databases">
        <authorList>
            <person name="de Groot N.N."/>
        </authorList>
    </citation>
    <scope>NUCLEOTIDE SEQUENCE [LARGE SCALE GENOMIC DNA]</scope>
    <source>
        <strain evidence="2 3">DSM 19886</strain>
    </source>
</reference>
<keyword evidence="1" id="KW-0472">Membrane</keyword>
<keyword evidence="3" id="KW-1185">Reference proteome</keyword>
<proteinExistence type="predicted"/>
<name>A0A1G9IQL9_9FLAO</name>
<keyword evidence="1" id="KW-1133">Transmembrane helix</keyword>
<protein>
    <submittedName>
        <fullName evidence="2">Uncharacterized protein</fullName>
    </submittedName>
</protein>
<keyword evidence="1" id="KW-0812">Transmembrane</keyword>
<evidence type="ECO:0000313" key="3">
    <source>
        <dbReference type="Proteomes" id="UP000199440"/>
    </source>
</evidence>